<evidence type="ECO:0000313" key="2">
    <source>
        <dbReference type="Proteomes" id="UP000824533"/>
    </source>
</evidence>
<dbReference type="EMBL" id="CM034404">
    <property type="protein sequence ID" value="KAJ0174383.1"/>
    <property type="molecule type" value="Genomic_DNA"/>
</dbReference>
<keyword evidence="2" id="KW-1185">Reference proteome</keyword>
<comment type="caution">
    <text evidence="1">The sequence shown here is derived from an EMBL/GenBank/DDBJ whole genome shotgun (WGS) entry which is preliminary data.</text>
</comment>
<reference evidence="1 2" key="1">
    <citation type="journal article" date="2021" name="Front. Genet.">
        <title>Chromosome-Level Genome Assembly Reveals Significant Gene Expansion in the Toll and IMD Signaling Pathways of Dendrolimus kikuchii.</title>
        <authorList>
            <person name="Zhou J."/>
            <person name="Wu P."/>
            <person name="Xiong Z."/>
            <person name="Liu N."/>
            <person name="Zhao N."/>
            <person name="Ji M."/>
            <person name="Qiu Y."/>
            <person name="Yang B."/>
        </authorList>
    </citation>
    <scope>NUCLEOTIDE SEQUENCE [LARGE SCALE GENOMIC DNA]</scope>
    <source>
        <strain evidence="1">Ann1</strain>
    </source>
</reference>
<sequence>MAFLVISSLSRKNFASACINSLRNKSLWTDNKTVISPHNDIVIPNRTVTEHIWENLDKWADKTAVICSLTKRSYTYHQLYKYSQNFAAKLRGSLRIKEGDVICVMMSNSPEYPIVILGALEAGAEITTLNPLYTAYEVQRQLTLSEAKLLIGTQDTIPVLKEALILSKTETPIIDLNIMDTTRLNGTISYKELAFDDTVDKSILNEVRRDSNDIAFLLYSSGTTGLPKGVELTNKNIVVNCMQQDVDSVKHYNNTTHSYQDSVLAVMPFYHCYGLSIIMLHKLSVGARLVTLPKFLPLTFISTLKEQNISILSAAPPLLLFLASYKDVTKKTLQTVNTITSGGAPVPNNDILKVTEKLKANTNFLQVYGLTETSPLSTTMLPGDTNYHTVGCAVSNTELRIVNDDHHTLGPHEVGELLIRGPQVMRGYRNNPESTKAAFTEDGWFKSGDAASIDSYGVVTISDRIKELIKVKGYQVPPAELENVIKEHPDVLDAAVIGIPDQRTGETPKAFVVLKEGRKTVDKEIIDFVSKRVTEYKRIKEVMFLEELPKNPSGKMLRRELKKFC</sequence>
<proteinExistence type="predicted"/>
<name>A0ACC1CRV1_9NEOP</name>
<gene>
    <name evidence="1" type="ORF">K1T71_010529</name>
</gene>
<evidence type="ECO:0000313" key="1">
    <source>
        <dbReference type="EMBL" id="KAJ0174383.1"/>
    </source>
</evidence>
<dbReference type="Proteomes" id="UP000824533">
    <property type="component" value="Linkage Group LG18"/>
</dbReference>
<accession>A0ACC1CRV1</accession>
<organism evidence="1 2">
    <name type="scientific">Dendrolimus kikuchii</name>
    <dbReference type="NCBI Taxonomy" id="765133"/>
    <lineage>
        <taxon>Eukaryota</taxon>
        <taxon>Metazoa</taxon>
        <taxon>Ecdysozoa</taxon>
        <taxon>Arthropoda</taxon>
        <taxon>Hexapoda</taxon>
        <taxon>Insecta</taxon>
        <taxon>Pterygota</taxon>
        <taxon>Neoptera</taxon>
        <taxon>Endopterygota</taxon>
        <taxon>Lepidoptera</taxon>
        <taxon>Glossata</taxon>
        <taxon>Ditrysia</taxon>
        <taxon>Bombycoidea</taxon>
        <taxon>Lasiocampidae</taxon>
        <taxon>Dendrolimus</taxon>
    </lineage>
</organism>
<protein>
    <submittedName>
        <fullName evidence="1">Uncharacterized protein</fullName>
    </submittedName>
</protein>